<comment type="function">
    <text evidence="18">Pore-forming protein involved in both innate and adaptive immunity. Plays a central role in antigen cross-presentation in dendritic cells by forming a pore in antigen-containing compartments, thereby promoting delivery of antigens for cross-presentation. Also involved in innate immune response following bacterial infection; shows antibacterial activity against a wide spectrum of Gram-positive, Gram-negative and acid-fast bacteria. Reduces the viability of the intracytosolic pathogen L.monocytogenes by inhibiting acidification of the phagocytic vacuole of host cells which restricts bacterial translocation from the vacuole to the cytosol. Required for the antibacterial activity of reactive oxygen species and nitric oxide.</text>
</comment>
<sequence>MILRIAALVLFLLSNPEVGGQVASVTTTTGDGLNDCKQTHSIPVLEVIPGGGWDNLRNIDMGRDGAYLIPDEIFVIPPKHSNLDINSEIIENWMDYKNSTASSMNAEVSFFSFLNGKFSKDIERVRTHQVKESTFTVRIQVRNSVYKVKASVSFKLDSRFKQHLLAIGSHMENNRSSAARYETEMLIVHYGTHVLTQLDAGANLLQEDEVKHSFVSDGKKSSVTTAIGASFFKMLKGKSSSTVTDEFMKNYDSNKIHSRIESNVGELYYPGMTLQRWQDSIENHLIAIDRFGLPLHVLINPHTLPDLPSPTVAKISESVEKAINMYYTVNTHPGCVNVDSPNFDFPANVDDHSCESLNTNFAFGGVYQTCVAVTGSNPQSLCKTLEQKNPLTGGLSCPPRYNAVTLSSQIGEQGYYQNESHRKCHICKNKCKKVHHVRKVRFTAYWCAAPGTVPQASGLLFGGLYTTNSENPLTRSHSCPTAFYPLSLFDTMKVCVSNDYELGFHSSVPFGGFVSCENGNPLADTRCPRGFSPHLADIVQSCQVMYCVKSGVFTGGKLLPIRLPPFSPQTAVAAELTSTGKDTLLEIGETQVPTQGQVSGYTHVAGSERKSAECYAQPGVLTGSYHINHAFKNILIIPPKEKKKFTQYPESVEMMWFLNSVGCRRFSPATAMSLPHAHNCT</sequence>
<evidence type="ECO:0000256" key="9">
    <source>
        <dbReference type="ARBA" id="ARBA00022859"/>
    </source>
</evidence>
<evidence type="ECO:0000256" key="1">
    <source>
        <dbReference type="ARBA" id="ARBA00004265"/>
    </source>
</evidence>
<comment type="function">
    <text evidence="17">Pore-forming protein that plays a central role in antigen cross-presentation in dendritic cells by mediating delivery of antigens for cross-presentation. Dendritic cells bridge innate and adaptive immunity by capturing exogenous antigens on MHC class-I molecules and presenting them to naive CD8(+) T-cells. Acts by forming a pore in antigen-containing compartments, promoting the release of antigens into the cytosol, enabling generation of MHCI:peptide complexes and T-cell priming.</text>
</comment>
<keyword evidence="13" id="KW-1015">Disulfide bond</keyword>
<reference evidence="21" key="4">
    <citation type="submission" date="2025-08" db="UniProtKB">
        <authorList>
            <consortium name="Ensembl"/>
        </authorList>
    </citation>
    <scope>IDENTIFICATION</scope>
</reference>
<keyword evidence="9" id="KW-0391">Immunity</keyword>
<protein>
    <recommendedName>
        <fullName evidence="3">Macrophage-expressed gene 1 protein</fullName>
    </recommendedName>
    <alternativeName>
        <fullName evidence="16">Perforin-2</fullName>
    </alternativeName>
</protein>
<dbReference type="Proteomes" id="UP000314986">
    <property type="component" value="Unassembled WGS sequence"/>
</dbReference>
<dbReference type="InterPro" id="IPR020864">
    <property type="entry name" value="MACPF"/>
</dbReference>
<keyword evidence="14" id="KW-0325">Glycoprotein</keyword>
<dbReference type="InterPro" id="IPR039707">
    <property type="entry name" value="MPEG1"/>
</dbReference>
<keyword evidence="6" id="KW-0812">Transmembrane</keyword>
<evidence type="ECO:0000256" key="4">
    <source>
        <dbReference type="ARBA" id="ARBA00022452"/>
    </source>
</evidence>
<dbReference type="GO" id="GO:0002250">
    <property type="term" value="P:adaptive immune response"/>
    <property type="evidence" value="ECO:0007669"/>
    <property type="project" value="UniProtKB-KW"/>
</dbReference>
<evidence type="ECO:0000256" key="18">
    <source>
        <dbReference type="ARBA" id="ARBA00045689"/>
    </source>
</evidence>
<name>A0A4W3GBT3_CALMI</name>
<feature type="signal peptide" evidence="19">
    <location>
        <begin position="1"/>
        <end position="20"/>
    </location>
</feature>
<evidence type="ECO:0000256" key="17">
    <source>
        <dbReference type="ARBA" id="ARBA00045657"/>
    </source>
</evidence>
<dbReference type="GO" id="GO:0030670">
    <property type="term" value="C:phagocytic vesicle membrane"/>
    <property type="evidence" value="ECO:0007669"/>
    <property type="project" value="UniProtKB-SubCell"/>
</dbReference>
<reference evidence="22" key="3">
    <citation type="journal article" date="2014" name="Nature">
        <title>Elephant shark genome provides unique insights into gnathostome evolution.</title>
        <authorList>
            <consortium name="International Elephant Shark Genome Sequencing Consortium"/>
            <person name="Venkatesh B."/>
            <person name="Lee A.P."/>
            <person name="Ravi V."/>
            <person name="Maurya A.K."/>
            <person name="Lian M.M."/>
            <person name="Swann J.B."/>
            <person name="Ohta Y."/>
            <person name="Flajnik M.F."/>
            <person name="Sutoh Y."/>
            <person name="Kasahara M."/>
            <person name="Hoon S."/>
            <person name="Gangu V."/>
            <person name="Roy S.W."/>
            <person name="Irimia M."/>
            <person name="Korzh V."/>
            <person name="Kondrychyn I."/>
            <person name="Lim Z.W."/>
            <person name="Tay B.H."/>
            <person name="Tohari S."/>
            <person name="Kong K.W."/>
            <person name="Ho S."/>
            <person name="Lorente-Galdos B."/>
            <person name="Quilez J."/>
            <person name="Marques-Bonet T."/>
            <person name="Raney B.J."/>
            <person name="Ingham P.W."/>
            <person name="Tay A."/>
            <person name="Hillier L.W."/>
            <person name="Minx P."/>
            <person name="Boehm T."/>
            <person name="Wilson R.K."/>
            <person name="Brenner S."/>
            <person name="Warren W.C."/>
        </authorList>
    </citation>
    <scope>NUCLEOTIDE SEQUENCE [LARGE SCALE GENOMIC DNA]</scope>
</reference>
<evidence type="ECO:0000313" key="22">
    <source>
        <dbReference type="Proteomes" id="UP000314986"/>
    </source>
</evidence>
<keyword evidence="11" id="KW-1064">Adaptive immunity</keyword>
<organism evidence="21 22">
    <name type="scientific">Callorhinchus milii</name>
    <name type="common">Ghost shark</name>
    <dbReference type="NCBI Taxonomy" id="7868"/>
    <lineage>
        <taxon>Eukaryota</taxon>
        <taxon>Metazoa</taxon>
        <taxon>Chordata</taxon>
        <taxon>Craniata</taxon>
        <taxon>Vertebrata</taxon>
        <taxon>Chondrichthyes</taxon>
        <taxon>Holocephali</taxon>
        <taxon>Chimaeriformes</taxon>
        <taxon>Callorhinchidae</taxon>
        <taxon>Callorhinchus</taxon>
    </lineage>
</organism>
<feature type="domain" description="MACPF" evidence="20">
    <location>
        <begin position="11"/>
        <end position="330"/>
    </location>
</feature>
<keyword evidence="22" id="KW-1185">Reference proteome</keyword>
<evidence type="ECO:0000313" key="21">
    <source>
        <dbReference type="Ensembl" id="ENSCMIP00000000035.1"/>
    </source>
</evidence>
<keyword evidence="4" id="KW-1134">Transmembrane beta strand</keyword>
<dbReference type="AlphaFoldDB" id="A0A4W3GBT3"/>
<keyword evidence="15" id="KW-0968">Cytoplasmic vesicle</keyword>
<keyword evidence="10" id="KW-1133">Transmembrane helix</keyword>
<keyword evidence="12" id="KW-0472">Membrane</keyword>
<evidence type="ECO:0000256" key="3">
    <source>
        <dbReference type="ARBA" id="ARBA00021365"/>
    </source>
</evidence>
<dbReference type="Ensembl" id="ENSCMIT00000000059.1">
    <property type="protein sequence ID" value="ENSCMIP00000000035.1"/>
    <property type="gene ID" value="ENSCMIG00000000052.1"/>
</dbReference>
<evidence type="ECO:0000256" key="16">
    <source>
        <dbReference type="ARBA" id="ARBA00030728"/>
    </source>
</evidence>
<evidence type="ECO:0000256" key="5">
    <source>
        <dbReference type="ARBA" id="ARBA00022588"/>
    </source>
</evidence>
<reference evidence="21" key="5">
    <citation type="submission" date="2025-09" db="UniProtKB">
        <authorList>
            <consortium name="Ensembl"/>
        </authorList>
    </citation>
    <scope>IDENTIFICATION</scope>
</reference>
<evidence type="ECO:0000256" key="10">
    <source>
        <dbReference type="ARBA" id="ARBA00022989"/>
    </source>
</evidence>
<keyword evidence="5" id="KW-0399">Innate immunity</keyword>
<evidence type="ECO:0000256" key="15">
    <source>
        <dbReference type="ARBA" id="ARBA00023329"/>
    </source>
</evidence>
<dbReference type="PANTHER" id="PTHR31463">
    <property type="entry name" value="MACROPHAGE-EXPRESSED GENE 1 PROTEIN"/>
    <property type="match status" value="1"/>
</dbReference>
<reference evidence="22" key="1">
    <citation type="journal article" date="2006" name="Science">
        <title>Ancient noncoding elements conserved in the human genome.</title>
        <authorList>
            <person name="Venkatesh B."/>
            <person name="Kirkness E.F."/>
            <person name="Loh Y.H."/>
            <person name="Halpern A.L."/>
            <person name="Lee A.P."/>
            <person name="Johnson J."/>
            <person name="Dandona N."/>
            <person name="Viswanathan L.D."/>
            <person name="Tay A."/>
            <person name="Venter J.C."/>
            <person name="Strausberg R.L."/>
            <person name="Brenner S."/>
        </authorList>
    </citation>
    <scope>NUCLEOTIDE SEQUENCE [LARGE SCALE GENOMIC DNA]</scope>
</reference>
<comment type="subcellular location">
    <subcellularLocation>
        <location evidence="1">Cytoplasmic vesicle</location>
        <location evidence="1">Phagosome membrane</location>
        <topology evidence="1">Multi-pass membrane protein</topology>
    </subcellularLocation>
</comment>
<keyword evidence="8" id="KW-0832">Ubl conjugation</keyword>
<dbReference type="OMA" id="IEDTCLI"/>
<evidence type="ECO:0000256" key="11">
    <source>
        <dbReference type="ARBA" id="ARBA00023130"/>
    </source>
</evidence>
<evidence type="ECO:0000256" key="6">
    <source>
        <dbReference type="ARBA" id="ARBA00022692"/>
    </source>
</evidence>
<comment type="similarity">
    <text evidence="2">Belongs to the MPEG1 family.</text>
</comment>
<accession>A0A4W3GBT3</accession>
<dbReference type="GO" id="GO:0045087">
    <property type="term" value="P:innate immune response"/>
    <property type="evidence" value="ECO:0007669"/>
    <property type="project" value="UniProtKB-KW"/>
</dbReference>
<evidence type="ECO:0000259" key="20">
    <source>
        <dbReference type="PROSITE" id="PS51412"/>
    </source>
</evidence>
<dbReference type="GO" id="GO:0042742">
    <property type="term" value="P:defense response to bacterium"/>
    <property type="evidence" value="ECO:0007669"/>
    <property type="project" value="TreeGrafter"/>
</dbReference>
<dbReference type="PANTHER" id="PTHR31463:SF4">
    <property type="entry name" value="MACROPHAGE-EXPRESSED GENE 1 PROTEIN"/>
    <property type="match status" value="1"/>
</dbReference>
<reference evidence="22" key="2">
    <citation type="journal article" date="2007" name="PLoS Biol.">
        <title>Survey sequencing and comparative analysis of the elephant shark (Callorhinchus milii) genome.</title>
        <authorList>
            <person name="Venkatesh B."/>
            <person name="Kirkness E.F."/>
            <person name="Loh Y.H."/>
            <person name="Halpern A.L."/>
            <person name="Lee A.P."/>
            <person name="Johnson J."/>
            <person name="Dandona N."/>
            <person name="Viswanathan L.D."/>
            <person name="Tay A."/>
            <person name="Venter J.C."/>
            <person name="Strausberg R.L."/>
            <person name="Brenner S."/>
        </authorList>
    </citation>
    <scope>NUCLEOTIDE SEQUENCE [LARGE SCALE GENOMIC DNA]</scope>
</reference>
<dbReference type="PROSITE" id="PS51412">
    <property type="entry name" value="MACPF_2"/>
    <property type="match status" value="1"/>
</dbReference>
<evidence type="ECO:0000256" key="19">
    <source>
        <dbReference type="SAM" id="SignalP"/>
    </source>
</evidence>
<dbReference type="InParanoid" id="A0A4W3GBT3"/>
<dbReference type="GeneTree" id="ENSGT00390000008048"/>
<evidence type="ECO:0000256" key="7">
    <source>
        <dbReference type="ARBA" id="ARBA00022729"/>
    </source>
</evidence>
<evidence type="ECO:0000256" key="13">
    <source>
        <dbReference type="ARBA" id="ARBA00023157"/>
    </source>
</evidence>
<evidence type="ECO:0000256" key="8">
    <source>
        <dbReference type="ARBA" id="ARBA00022843"/>
    </source>
</evidence>
<dbReference type="CDD" id="cd22579">
    <property type="entry name" value="MPEG1_P2"/>
    <property type="match status" value="1"/>
</dbReference>
<evidence type="ECO:0000256" key="14">
    <source>
        <dbReference type="ARBA" id="ARBA00023180"/>
    </source>
</evidence>
<proteinExistence type="inferred from homology"/>
<dbReference type="SMART" id="SM00457">
    <property type="entry name" value="MACPF"/>
    <property type="match status" value="1"/>
</dbReference>
<dbReference type="Pfam" id="PF01823">
    <property type="entry name" value="MACPF"/>
    <property type="match status" value="1"/>
</dbReference>
<evidence type="ECO:0000256" key="2">
    <source>
        <dbReference type="ARBA" id="ARBA00007256"/>
    </source>
</evidence>
<keyword evidence="7 19" id="KW-0732">Signal</keyword>
<feature type="chain" id="PRO_5021354532" description="Macrophage-expressed gene 1 protein" evidence="19">
    <location>
        <begin position="21"/>
        <end position="681"/>
    </location>
</feature>
<evidence type="ECO:0000256" key="12">
    <source>
        <dbReference type="ARBA" id="ARBA00023136"/>
    </source>
</evidence>